<dbReference type="InterPro" id="IPR014745">
    <property type="entry name" value="MHC_II_a/b_N"/>
</dbReference>
<dbReference type="Pfam" id="PF00969">
    <property type="entry name" value="MHC_II_beta"/>
    <property type="match status" value="1"/>
</dbReference>
<comment type="caution">
    <text evidence="11">The sequence shown here is derived from an EMBL/GenBank/DDBJ whole genome shotgun (WGS) entry which is preliminary data.</text>
</comment>
<gene>
    <name evidence="11" type="primary">Hb2l_0</name>
    <name evidence="11" type="ORF">MENNOV_R16021</name>
</gene>
<keyword evidence="6" id="KW-0472">Membrane</keyword>
<proteinExistence type="predicted"/>
<keyword evidence="8" id="KW-0325">Glycoprotein</keyword>
<dbReference type="PANTHER" id="PTHR19944">
    <property type="entry name" value="MHC CLASS II-RELATED"/>
    <property type="match status" value="1"/>
</dbReference>
<keyword evidence="12" id="KW-1185">Reference proteome</keyword>
<evidence type="ECO:0000313" key="11">
    <source>
        <dbReference type="EMBL" id="NXE99816.1"/>
    </source>
</evidence>
<keyword evidence="4" id="KW-1133">Transmembrane helix</keyword>
<evidence type="ECO:0000256" key="4">
    <source>
        <dbReference type="ARBA" id="ARBA00022989"/>
    </source>
</evidence>
<dbReference type="Gene3D" id="3.10.320.10">
    <property type="entry name" value="Class II Histocompatibility Antigen, M Beta Chain, Chain B, domain 1"/>
    <property type="match status" value="1"/>
</dbReference>
<evidence type="ECO:0000259" key="10">
    <source>
        <dbReference type="SMART" id="SM00921"/>
    </source>
</evidence>
<evidence type="ECO:0000256" key="3">
    <source>
        <dbReference type="ARBA" id="ARBA00022859"/>
    </source>
</evidence>
<evidence type="ECO:0000256" key="5">
    <source>
        <dbReference type="ARBA" id="ARBA00023130"/>
    </source>
</evidence>
<keyword evidence="3" id="KW-0391">Immunity</keyword>
<feature type="domain" description="MHC class II beta chain N-terminal" evidence="10">
    <location>
        <begin position="18"/>
        <end position="92"/>
    </location>
</feature>
<evidence type="ECO:0000256" key="2">
    <source>
        <dbReference type="ARBA" id="ARBA00022692"/>
    </source>
</evidence>
<name>A0AA97NCM2_9PASS</name>
<evidence type="ECO:0000256" key="6">
    <source>
        <dbReference type="ARBA" id="ARBA00023136"/>
    </source>
</evidence>
<evidence type="ECO:0000256" key="7">
    <source>
        <dbReference type="ARBA" id="ARBA00023157"/>
    </source>
</evidence>
<keyword evidence="7" id="KW-1015">Disulfide bond</keyword>
<dbReference type="GO" id="GO:0042613">
    <property type="term" value="C:MHC class II protein complex"/>
    <property type="evidence" value="ECO:0007669"/>
    <property type="project" value="UniProtKB-KW"/>
</dbReference>
<organism evidence="11">
    <name type="scientific">Menura novaehollandiae</name>
    <name type="common">superb lyrebird</name>
    <dbReference type="NCBI Taxonomy" id="47692"/>
    <lineage>
        <taxon>Eukaryota</taxon>
        <taxon>Metazoa</taxon>
        <taxon>Chordata</taxon>
        <taxon>Craniata</taxon>
        <taxon>Vertebrata</taxon>
        <taxon>Euteleostomi</taxon>
        <taxon>Archelosauria</taxon>
        <taxon>Archosauria</taxon>
        <taxon>Dinosauria</taxon>
        <taxon>Saurischia</taxon>
        <taxon>Theropoda</taxon>
        <taxon>Coelurosauria</taxon>
        <taxon>Aves</taxon>
        <taxon>Neognathae</taxon>
        <taxon>Neoaves</taxon>
        <taxon>Telluraves</taxon>
        <taxon>Australaves</taxon>
        <taxon>Passeriformes</taxon>
        <taxon>Menuridae</taxon>
        <taxon>Menura</taxon>
    </lineage>
</organism>
<comment type="subcellular location">
    <subcellularLocation>
        <location evidence="1">Membrane</location>
        <topology evidence="1">Single-pass type I membrane protein</topology>
    </subcellularLocation>
</comment>
<protein>
    <submittedName>
        <fullName evidence="11">HB2L protein</fullName>
    </submittedName>
</protein>
<sequence>PPDLCPAHSGVFQWLSKDECTFINGTERVRYVERLIYNRQQEVHFDSDVGHYVGDTPEGKKTARHFNSDPEFMERKRAEVDTGCRHNYEVSTPFLVDR</sequence>
<feature type="non-terminal residue" evidence="11">
    <location>
        <position position="98"/>
    </location>
</feature>
<dbReference type="GO" id="GO:0002504">
    <property type="term" value="P:antigen processing and presentation of peptide or polysaccharide antigen via MHC class II"/>
    <property type="evidence" value="ECO:0007669"/>
    <property type="project" value="UniProtKB-KW"/>
</dbReference>
<accession>A0AA97NCM2</accession>
<dbReference type="EMBL" id="VWPS01001019">
    <property type="protein sequence ID" value="NXE99816.1"/>
    <property type="molecule type" value="Genomic_DNA"/>
</dbReference>
<dbReference type="Proteomes" id="UP000521578">
    <property type="component" value="Unassembled WGS sequence"/>
</dbReference>
<evidence type="ECO:0000256" key="1">
    <source>
        <dbReference type="ARBA" id="ARBA00004479"/>
    </source>
</evidence>
<dbReference type="InterPro" id="IPR000353">
    <property type="entry name" value="MHC_II_b_N"/>
</dbReference>
<evidence type="ECO:0000256" key="8">
    <source>
        <dbReference type="ARBA" id="ARBA00023180"/>
    </source>
</evidence>
<reference evidence="11" key="1">
    <citation type="submission" date="2022-12" db="EMBL/GenBank/DDBJ databases">
        <title>Bird 10,000 Genomes (B10K) Project - Family phase.</title>
        <authorList>
            <person name="Zhang G."/>
        </authorList>
    </citation>
    <scope>NUCLEOTIDE SEQUENCE</scope>
    <source>
        <strain evidence="11">B10K-CU-030-46</strain>
        <tissue evidence="11">Muscle</tissue>
    </source>
</reference>
<keyword evidence="5" id="KW-1064">Adaptive immunity</keyword>
<evidence type="ECO:0000313" key="12">
    <source>
        <dbReference type="Proteomes" id="UP000521578"/>
    </source>
</evidence>
<dbReference type="AlphaFoldDB" id="A0AA97NCM2"/>
<dbReference type="GO" id="GO:0002250">
    <property type="term" value="P:adaptive immune response"/>
    <property type="evidence" value="ECO:0007669"/>
    <property type="project" value="UniProtKB-KW"/>
</dbReference>
<dbReference type="PANTHER" id="PTHR19944:SF99">
    <property type="entry name" value="HLA CLASS II HISTOCOMPATIBILITY ANTIGEN, DRB1 BETA CHAIN"/>
    <property type="match status" value="1"/>
</dbReference>
<dbReference type="FunFam" id="3.10.320.10:FF:000001">
    <property type="entry name" value="HLA class II histocompatibility antigen, DRB1-1 beta chain"/>
    <property type="match status" value="1"/>
</dbReference>
<evidence type="ECO:0000256" key="9">
    <source>
        <dbReference type="ARBA" id="ARBA00023182"/>
    </source>
</evidence>
<dbReference type="SUPFAM" id="SSF54452">
    <property type="entry name" value="MHC antigen-recognition domain"/>
    <property type="match status" value="1"/>
</dbReference>
<dbReference type="InterPro" id="IPR011162">
    <property type="entry name" value="MHC_I/II-like_Ag-recog"/>
</dbReference>
<keyword evidence="9" id="KW-0491">MHC II</keyword>
<dbReference type="InterPro" id="IPR050160">
    <property type="entry name" value="MHC/Immunoglobulin"/>
</dbReference>
<feature type="non-terminal residue" evidence="11">
    <location>
        <position position="1"/>
    </location>
</feature>
<dbReference type="SMART" id="SM00921">
    <property type="entry name" value="MHC_II_beta"/>
    <property type="match status" value="1"/>
</dbReference>
<keyword evidence="2" id="KW-0812">Transmembrane</keyword>